<dbReference type="InterPro" id="IPR025714">
    <property type="entry name" value="Methyltranfer_dom"/>
</dbReference>
<keyword evidence="4" id="KW-1185">Reference proteome</keyword>
<dbReference type="PANTHER" id="PTHR32026">
    <property type="entry name" value="METHYLTRANSFERASE-LIKE PROTEIN 24"/>
    <property type="match status" value="1"/>
</dbReference>
<feature type="transmembrane region" description="Helical" evidence="1">
    <location>
        <begin position="12"/>
        <end position="31"/>
    </location>
</feature>
<keyword evidence="1" id="KW-1133">Transmembrane helix</keyword>
<gene>
    <name evidence="3" type="ORF">Pmani_034827</name>
</gene>
<name>A0AAE1NM02_9EUCA</name>
<proteinExistence type="predicted"/>
<protein>
    <recommendedName>
        <fullName evidence="2">Methyltransferase domain-containing protein</fullName>
    </recommendedName>
</protein>
<comment type="caution">
    <text evidence="3">The sequence shown here is derived from an EMBL/GenBank/DDBJ whole genome shotgun (WGS) entry which is preliminary data.</text>
</comment>
<sequence length="285" mass="33166">MTRVSFIRVTPLTFYLLVLTLYGSLMTLTSLTPKPTEPSTTHTTHYQDHDPLTLLSDRAKRSVDNNKYVCMDSDVALNPSNCTIYSFGIGYDVTFDDQMSYFGCELHMFDPTINQSRLMSVLQPRQHFYHLGLDATTYNKTFVWRNEAEGDDLPDDIVVGDFDTWDHIRAHLHHQNTPVHYLKIDIEGYEWRILEELGSKGRLAGVQQLAIELHTSVIINYPEEKVLEILMWFWRKLEVLHRQGFLRAAYQPTLVEESMYTVPGNTSYRIPTCFELLYLRRGPVY</sequence>
<dbReference type="InterPro" id="IPR026913">
    <property type="entry name" value="METTL24"/>
</dbReference>
<keyword evidence="1" id="KW-0812">Transmembrane</keyword>
<feature type="domain" description="Methyltransferase" evidence="2">
    <location>
        <begin position="56"/>
        <end position="215"/>
    </location>
</feature>
<dbReference type="EMBL" id="JAWZYT010004840">
    <property type="protein sequence ID" value="KAK4292408.1"/>
    <property type="molecule type" value="Genomic_DNA"/>
</dbReference>
<dbReference type="PANTHER" id="PTHR32026:SF10">
    <property type="entry name" value="METHYLTRANSFERASE-LIKE PROTEIN 24-RELATED"/>
    <property type="match status" value="1"/>
</dbReference>
<dbReference type="Proteomes" id="UP001292094">
    <property type="component" value="Unassembled WGS sequence"/>
</dbReference>
<accession>A0AAE1NM02</accession>
<evidence type="ECO:0000256" key="1">
    <source>
        <dbReference type="SAM" id="Phobius"/>
    </source>
</evidence>
<keyword evidence="1" id="KW-0472">Membrane</keyword>
<dbReference type="AlphaFoldDB" id="A0AAE1NM02"/>
<evidence type="ECO:0000313" key="4">
    <source>
        <dbReference type="Proteomes" id="UP001292094"/>
    </source>
</evidence>
<reference evidence="3" key="1">
    <citation type="submission" date="2023-11" db="EMBL/GenBank/DDBJ databases">
        <title>Genome assemblies of two species of porcelain crab, Petrolisthes cinctipes and Petrolisthes manimaculis (Anomura: Porcellanidae).</title>
        <authorList>
            <person name="Angst P."/>
        </authorList>
    </citation>
    <scope>NUCLEOTIDE SEQUENCE</scope>
    <source>
        <strain evidence="3">PB745_02</strain>
        <tissue evidence="3">Gill</tissue>
    </source>
</reference>
<evidence type="ECO:0000313" key="3">
    <source>
        <dbReference type="EMBL" id="KAK4292408.1"/>
    </source>
</evidence>
<dbReference type="Pfam" id="PF13383">
    <property type="entry name" value="Methyltransf_22"/>
    <property type="match status" value="1"/>
</dbReference>
<organism evidence="3 4">
    <name type="scientific">Petrolisthes manimaculis</name>
    <dbReference type="NCBI Taxonomy" id="1843537"/>
    <lineage>
        <taxon>Eukaryota</taxon>
        <taxon>Metazoa</taxon>
        <taxon>Ecdysozoa</taxon>
        <taxon>Arthropoda</taxon>
        <taxon>Crustacea</taxon>
        <taxon>Multicrustacea</taxon>
        <taxon>Malacostraca</taxon>
        <taxon>Eumalacostraca</taxon>
        <taxon>Eucarida</taxon>
        <taxon>Decapoda</taxon>
        <taxon>Pleocyemata</taxon>
        <taxon>Anomura</taxon>
        <taxon>Galatheoidea</taxon>
        <taxon>Porcellanidae</taxon>
        <taxon>Petrolisthes</taxon>
    </lineage>
</organism>
<evidence type="ECO:0000259" key="2">
    <source>
        <dbReference type="Pfam" id="PF13383"/>
    </source>
</evidence>